<dbReference type="FunFam" id="3.40.50.720:FF:000185">
    <property type="entry name" value="peroxisomal multifunctional enzyme type 2"/>
    <property type="match status" value="1"/>
</dbReference>
<comment type="caution">
    <text evidence="12">The sequence shown here is derived from an EMBL/GenBank/DDBJ whole genome shotgun (WGS) entry which is preliminary data.</text>
</comment>
<comment type="similarity">
    <text evidence="3">Belongs to the short-chain dehydrogenases/reductases (SDR) family.</text>
</comment>
<organism evidence="12 13">
    <name type="scientific">Acropora cervicornis</name>
    <name type="common">Staghorn coral</name>
    <dbReference type="NCBI Taxonomy" id="6130"/>
    <lineage>
        <taxon>Eukaryota</taxon>
        <taxon>Metazoa</taxon>
        <taxon>Cnidaria</taxon>
        <taxon>Anthozoa</taxon>
        <taxon>Hexacorallia</taxon>
        <taxon>Scleractinia</taxon>
        <taxon>Astrocoeniina</taxon>
        <taxon>Acroporidae</taxon>
        <taxon>Acropora</taxon>
    </lineage>
</organism>
<dbReference type="EMBL" id="JARQWQ010000001">
    <property type="protein sequence ID" value="KAK2574623.1"/>
    <property type="molecule type" value="Genomic_DNA"/>
</dbReference>
<dbReference type="GO" id="GO:0016491">
    <property type="term" value="F:oxidoreductase activity"/>
    <property type="evidence" value="ECO:0007669"/>
    <property type="project" value="UniProtKB-KW"/>
</dbReference>
<evidence type="ECO:0000256" key="8">
    <source>
        <dbReference type="ARBA" id="ARBA00023235"/>
    </source>
</evidence>
<dbReference type="InterPro" id="IPR036291">
    <property type="entry name" value="NAD(P)-bd_dom_sf"/>
</dbReference>
<dbReference type="GO" id="GO:0018812">
    <property type="term" value="F:3-hydroxyacyl-CoA dehydratase activity"/>
    <property type="evidence" value="ECO:0007669"/>
    <property type="project" value="UniProtKB-ARBA"/>
</dbReference>
<dbReference type="PRINTS" id="PR00080">
    <property type="entry name" value="SDRFAMILY"/>
</dbReference>
<dbReference type="Pfam" id="PF02036">
    <property type="entry name" value="SCP2"/>
    <property type="match status" value="1"/>
</dbReference>
<keyword evidence="13" id="KW-1185">Reference proteome</keyword>
<evidence type="ECO:0000256" key="2">
    <source>
        <dbReference type="ARBA" id="ARBA00005005"/>
    </source>
</evidence>
<evidence type="ECO:0000256" key="3">
    <source>
        <dbReference type="ARBA" id="ARBA00006484"/>
    </source>
</evidence>
<dbReference type="InterPro" id="IPR002347">
    <property type="entry name" value="SDR_fam"/>
</dbReference>
<keyword evidence="5" id="KW-0560">Oxidoreductase</keyword>
<dbReference type="SMART" id="SM00822">
    <property type="entry name" value="PKS_KR"/>
    <property type="match status" value="1"/>
</dbReference>
<evidence type="ECO:0000256" key="4">
    <source>
        <dbReference type="ARBA" id="ARBA00022832"/>
    </source>
</evidence>
<comment type="subcellular location">
    <subcellularLocation>
        <location evidence="1">Peroxisome</location>
    </subcellularLocation>
</comment>
<evidence type="ECO:0000256" key="5">
    <source>
        <dbReference type="ARBA" id="ARBA00023002"/>
    </source>
</evidence>
<name>A0AAD9VHD9_ACRCE</name>
<reference evidence="12" key="1">
    <citation type="journal article" date="2023" name="G3 (Bethesda)">
        <title>Whole genome assembly and annotation of the endangered Caribbean coral Acropora cervicornis.</title>
        <authorList>
            <person name="Selwyn J.D."/>
            <person name="Vollmer S.V."/>
        </authorList>
    </citation>
    <scope>NUCLEOTIDE SEQUENCE</scope>
    <source>
        <strain evidence="12">K2</strain>
    </source>
</reference>
<dbReference type="Pfam" id="PF22622">
    <property type="entry name" value="MFE-2_hydrat-2_N"/>
    <property type="match status" value="1"/>
</dbReference>
<proteinExistence type="inferred from homology"/>
<dbReference type="InterPro" id="IPR003033">
    <property type="entry name" value="SCP2_sterol-bd_dom"/>
</dbReference>
<dbReference type="SUPFAM" id="SSF55718">
    <property type="entry name" value="SCP-like"/>
    <property type="match status" value="1"/>
</dbReference>
<evidence type="ECO:0000313" key="12">
    <source>
        <dbReference type="EMBL" id="KAK2574623.1"/>
    </source>
</evidence>
<sequence length="745" mass="80907">MSHELRFDGRVVLVTGAGGGLGREYALAFASRGASVVVNDLGGDKKGEGKNSTAADKVVEEIRSCGGKAVADYNSVEEGEKVIQTALDAFGRIDVLINNAGILRDRSFGRTSDHDWDLVHRVHLRGAFKVTRAAWPHMRKQNYGKIIMTSSTSGVLGNFGQANYSAAKLGLVGLSNTLSIEGRKYNIHCNSIVPTAASRLTHGILPSDVMEALRPEYVAPYVVYLCHESCPETGGVFPIAGGWASQLRWQESAGAVLFGKGGSVPSPEMVRDNWVQVTDWSGQKQPKTQGALNFPELLARLEEAKASSMSESSADSMSANDIVRQLKASESHFTYTFKNVILYALAVGVRFEEDFSHLKFVYERDDNFGVLPTFGVIPAQDSIGPLISHAADVAGIPLDPSKFLHGEQFLELYKPIPTSGTVTNTAEVVDILDKGKGALILVNVITRDDKGEAICSNQFSFYIGGGGGFGGKRHSDHTKPLAATPKHPPDASIKEKTSCCQALWYRLCGDYNPIHIDPQFAQMGGFSTPILHGLCSFGFAVRHILKQYADDDVTKFKAVKTRFSKPVIPGQTIQTDMWRNGNRVLFQCKVVENGQVVLSGGYVDLKNVTDSKKALPNGNALRSQPLKAEELKSETLFKEIAQRISDNPDLVKKVKGIFEWNVTKGGKPTGHWIVDLKSGRGSVTVGPCKQGKPDCSITVDDDDLVSIAKGKANPQQLFINGKLKVKGNIMLTTKLGQIFKEHAKI</sequence>
<dbReference type="Pfam" id="PF01575">
    <property type="entry name" value="MaoC_dehydratas"/>
    <property type="match status" value="1"/>
</dbReference>
<dbReference type="InterPro" id="IPR029069">
    <property type="entry name" value="HotDog_dom_sf"/>
</dbReference>
<evidence type="ECO:0000313" key="13">
    <source>
        <dbReference type="Proteomes" id="UP001249851"/>
    </source>
</evidence>
<dbReference type="Gene3D" id="3.10.129.10">
    <property type="entry name" value="Hotdog Thioesterase"/>
    <property type="match status" value="2"/>
</dbReference>
<dbReference type="SUPFAM" id="SSF51735">
    <property type="entry name" value="NAD(P)-binding Rossmann-fold domains"/>
    <property type="match status" value="1"/>
</dbReference>
<evidence type="ECO:0000256" key="10">
    <source>
        <dbReference type="ARBA" id="ARBA00073497"/>
    </source>
</evidence>
<gene>
    <name evidence="12" type="ORF">P5673_000816</name>
</gene>
<dbReference type="PANTHER" id="PTHR45024">
    <property type="entry name" value="DEHYDROGENASES, SHORT CHAIN"/>
    <property type="match status" value="1"/>
</dbReference>
<reference evidence="12" key="2">
    <citation type="journal article" date="2023" name="Science">
        <title>Genomic signatures of disease resistance in endangered staghorn corals.</title>
        <authorList>
            <person name="Vollmer S.V."/>
            <person name="Selwyn J.D."/>
            <person name="Despard B.A."/>
            <person name="Roesel C.L."/>
        </authorList>
    </citation>
    <scope>NUCLEOTIDE SEQUENCE</scope>
    <source>
        <strain evidence="12">K2</strain>
    </source>
</reference>
<dbReference type="PROSITE" id="PS00061">
    <property type="entry name" value="ADH_SHORT"/>
    <property type="match status" value="1"/>
</dbReference>
<evidence type="ECO:0000256" key="7">
    <source>
        <dbReference type="ARBA" id="ARBA00023140"/>
    </source>
</evidence>
<dbReference type="GO" id="GO:0005777">
    <property type="term" value="C:peroxisome"/>
    <property type="evidence" value="ECO:0007669"/>
    <property type="project" value="UniProtKB-SubCell"/>
</dbReference>
<keyword evidence="6" id="KW-0443">Lipid metabolism</keyword>
<evidence type="ECO:0000256" key="9">
    <source>
        <dbReference type="ARBA" id="ARBA00023239"/>
    </source>
</evidence>
<dbReference type="CDD" id="cd03448">
    <property type="entry name" value="HDE_HSD"/>
    <property type="match status" value="1"/>
</dbReference>
<dbReference type="InterPro" id="IPR020904">
    <property type="entry name" value="Sc_DH/Rdtase_CS"/>
</dbReference>
<dbReference type="PANTHER" id="PTHR45024:SF2">
    <property type="entry name" value="SCP2 DOMAIN-CONTAINING PROTEIN"/>
    <property type="match status" value="1"/>
</dbReference>
<keyword evidence="9" id="KW-0456">Lyase</keyword>
<feature type="domain" description="Ketoreductase" evidence="11">
    <location>
        <begin position="10"/>
        <end position="184"/>
    </location>
</feature>
<accession>A0AAD9VHD9</accession>
<protein>
    <recommendedName>
        <fullName evidence="10">Peroxisomal multifunctional enzyme type 2</fullName>
    </recommendedName>
</protein>
<dbReference type="GO" id="GO:0006631">
    <property type="term" value="P:fatty acid metabolic process"/>
    <property type="evidence" value="ECO:0007669"/>
    <property type="project" value="UniProtKB-KW"/>
</dbReference>
<comment type="pathway">
    <text evidence="2">Lipid metabolism; fatty acid beta-oxidation.</text>
</comment>
<dbReference type="InterPro" id="IPR054357">
    <property type="entry name" value="MFE-2_N"/>
</dbReference>
<evidence type="ECO:0000256" key="6">
    <source>
        <dbReference type="ARBA" id="ARBA00023098"/>
    </source>
</evidence>
<dbReference type="InterPro" id="IPR051687">
    <property type="entry name" value="Peroxisomal_Beta-Oxidation"/>
</dbReference>
<dbReference type="CDD" id="cd05353">
    <property type="entry name" value="hydroxyacyl-CoA-like_DH_SDR_c-like"/>
    <property type="match status" value="1"/>
</dbReference>
<dbReference type="Gene3D" id="3.40.50.720">
    <property type="entry name" value="NAD(P)-binding Rossmann-like Domain"/>
    <property type="match status" value="1"/>
</dbReference>
<dbReference type="AlphaFoldDB" id="A0AAD9VHD9"/>
<evidence type="ECO:0000259" key="11">
    <source>
        <dbReference type="SMART" id="SM00822"/>
    </source>
</evidence>
<dbReference type="Pfam" id="PF00106">
    <property type="entry name" value="adh_short"/>
    <property type="match status" value="1"/>
</dbReference>
<dbReference type="FunFam" id="3.30.1050.10:FF:000001">
    <property type="entry name" value="Putative Non-specific lipid-transfer protein"/>
    <property type="match status" value="1"/>
</dbReference>
<dbReference type="InterPro" id="IPR002539">
    <property type="entry name" value="MaoC-like_dom"/>
</dbReference>
<dbReference type="InterPro" id="IPR036527">
    <property type="entry name" value="SCP2_sterol-bd_dom_sf"/>
</dbReference>
<dbReference type="PRINTS" id="PR00081">
    <property type="entry name" value="GDHRDH"/>
</dbReference>
<dbReference type="GO" id="GO:0016853">
    <property type="term" value="F:isomerase activity"/>
    <property type="evidence" value="ECO:0007669"/>
    <property type="project" value="UniProtKB-KW"/>
</dbReference>
<dbReference type="Gene3D" id="1.10.287.4290">
    <property type="match status" value="1"/>
</dbReference>
<dbReference type="FunFam" id="3.10.129.10:FF:000013">
    <property type="entry name" value="Peroxisomal multifunctional enzyme type 2"/>
    <property type="match status" value="1"/>
</dbReference>
<dbReference type="InterPro" id="IPR057326">
    <property type="entry name" value="KR_dom"/>
</dbReference>
<dbReference type="SUPFAM" id="SSF54637">
    <property type="entry name" value="Thioesterase/thiol ester dehydrase-isomerase"/>
    <property type="match status" value="2"/>
</dbReference>
<keyword evidence="4" id="KW-0276">Fatty acid metabolism</keyword>
<keyword evidence="7" id="KW-0576">Peroxisome</keyword>
<dbReference type="Proteomes" id="UP001249851">
    <property type="component" value="Unassembled WGS sequence"/>
</dbReference>
<evidence type="ECO:0000256" key="1">
    <source>
        <dbReference type="ARBA" id="ARBA00004275"/>
    </source>
</evidence>
<keyword evidence="8" id="KW-0413">Isomerase</keyword>
<dbReference type="Gene3D" id="3.30.1050.10">
    <property type="entry name" value="SCP2 sterol-binding domain"/>
    <property type="match status" value="1"/>
</dbReference>